<evidence type="ECO:0008006" key="5">
    <source>
        <dbReference type="Google" id="ProtNLM"/>
    </source>
</evidence>
<dbReference type="AlphaFoldDB" id="A0A1H0Q8Z7"/>
<feature type="region of interest" description="Disordered" evidence="1">
    <location>
        <begin position="1"/>
        <end position="31"/>
    </location>
</feature>
<feature type="transmembrane region" description="Helical" evidence="2">
    <location>
        <begin position="846"/>
        <end position="868"/>
    </location>
</feature>
<feature type="region of interest" description="Disordered" evidence="1">
    <location>
        <begin position="768"/>
        <end position="794"/>
    </location>
</feature>
<sequence>MSDPRERSDAEASTTRSRTRRPRRAGQSGRGVRRALGPLAAGLVAGVSIFALVSGGVVSGGQSATAATSSAVTITAKQQDPQLDTAPLPDLSVSVSQTRGLVAQGIRLDWTGGKKSTAPSAGGNGGENFLQVFMCWGDDPQNAQRPDRTTCQYGGAGSVGATRDAYRNYSSMDEVPAADVEFTAPGSIIYPPYTSIPFIARDGTRVDSITRDPKTGGKTINSAVDVNANQFFTSYTTNEIPWVGSGDDGKGSVTFEVQTAVQSNGLGCGNPVTTSGATVGASCWLVVLPRGTSDNGSTNITQSGLFADSWQHALSVKLDFAPVGAGCPIGQAERQVAGSELAALAVASWQPAVCNQKNGSVYSLITSAESDALLSAAKNAQAPLALTSYALTTEGKDPLTYAPVALSGVAISLAIDRLPNPNDKTVPQEWKAKARTPFRGVNLTPRLLAKLLSYSYRSSIPTGADQGYLTGTNEYNITRDEDFLAVNDPEWRAQDLQGAAIADVIVPQGRSDAARAVWKYISSDQDAMDFLASKPDPWGMVVNPWYSTNADINPSKVAFSLDRDDFPKADPVEVVPKNQAPINLVTWRPYANDLSAIAYLTLRGDGQGPGQWDPNTVPPKYGKNPRMLPGSQRLLGLTSAAAAARFQVVTASLRNPSGGFAAPTSASMRAAADVMTPAGAGDRVVAFDPKSSVASGSRDAYPLTMPVYAATNPTATDPSLRAAYADLVRFAVGTQAQTPGTAAGELPDGYVALPAAWIEQARDAADVMQNGPRPSSTGESSSTSGAYIPSQQTAVTTRAASSSAASTAAAAGAAPSSTDSAMTAASGASSGALAGAKTPEDPDGGALGAALPLSVLAGLASAAGVPLITRLRRRVT</sequence>
<evidence type="ECO:0000313" key="3">
    <source>
        <dbReference type="EMBL" id="SDP13149.1"/>
    </source>
</evidence>
<reference evidence="3 4" key="1">
    <citation type="submission" date="2016-10" db="EMBL/GenBank/DDBJ databases">
        <authorList>
            <person name="de Groot N.N."/>
        </authorList>
    </citation>
    <scope>NUCLEOTIDE SEQUENCE [LARGE SCALE GENOMIC DNA]</scope>
    <source>
        <strain evidence="3 4">StLB037</strain>
    </source>
</reference>
<keyword evidence="2" id="KW-0472">Membrane</keyword>
<name>A0A1H0Q8Z7_MICTS</name>
<keyword evidence="2" id="KW-1133">Transmembrane helix</keyword>
<evidence type="ECO:0000256" key="2">
    <source>
        <dbReference type="SAM" id="Phobius"/>
    </source>
</evidence>
<dbReference type="EMBL" id="FNJN01000004">
    <property type="protein sequence ID" value="SDP13149.1"/>
    <property type="molecule type" value="Genomic_DNA"/>
</dbReference>
<organism evidence="3 4">
    <name type="scientific">Microbacterium testaceum (strain StLB037)</name>
    <dbReference type="NCBI Taxonomy" id="979556"/>
    <lineage>
        <taxon>Bacteria</taxon>
        <taxon>Bacillati</taxon>
        <taxon>Actinomycetota</taxon>
        <taxon>Actinomycetes</taxon>
        <taxon>Micrococcales</taxon>
        <taxon>Microbacteriaceae</taxon>
        <taxon>Microbacterium</taxon>
    </lineage>
</organism>
<accession>A0A1H0Q8Z7</accession>
<protein>
    <recommendedName>
        <fullName evidence="5">PBP domain-containing protein</fullName>
    </recommendedName>
</protein>
<dbReference type="RefSeq" id="WP_143017916.1">
    <property type="nucleotide sequence ID" value="NZ_FNJN01000004.1"/>
</dbReference>
<keyword evidence="2" id="KW-0812">Transmembrane</keyword>
<evidence type="ECO:0000313" key="4">
    <source>
        <dbReference type="Proteomes" id="UP000186456"/>
    </source>
</evidence>
<feature type="compositionally biased region" description="Basic and acidic residues" evidence="1">
    <location>
        <begin position="1"/>
        <end position="10"/>
    </location>
</feature>
<dbReference type="Proteomes" id="UP000186456">
    <property type="component" value="Unassembled WGS sequence"/>
</dbReference>
<proteinExistence type="predicted"/>
<dbReference type="Gene3D" id="3.40.190.10">
    <property type="entry name" value="Periplasmic binding protein-like II"/>
    <property type="match status" value="2"/>
</dbReference>
<evidence type="ECO:0000256" key="1">
    <source>
        <dbReference type="SAM" id="MobiDB-lite"/>
    </source>
</evidence>
<gene>
    <name evidence="3" type="ORF">SAMN04487788_2269</name>
</gene>
<feature type="compositionally biased region" description="Low complexity" evidence="1">
    <location>
        <begin position="775"/>
        <end position="785"/>
    </location>
</feature>
<dbReference type="SUPFAM" id="SSF53850">
    <property type="entry name" value="Periplasmic binding protein-like II"/>
    <property type="match status" value="1"/>
</dbReference>